<dbReference type="SUPFAM" id="SSF48371">
    <property type="entry name" value="ARM repeat"/>
    <property type="match status" value="1"/>
</dbReference>
<protein>
    <recommendedName>
        <fullName evidence="7">Exportin-1/Importin-beta-like domain-containing protein</fullName>
    </recommendedName>
</protein>
<reference evidence="5" key="1">
    <citation type="submission" date="2019-03" db="EMBL/GenBank/DDBJ databases">
        <title>Long read genome sequence of the mycoparasitic Pythium oligandrum ATCC 38472 isolated from sugarbeet rhizosphere.</title>
        <authorList>
            <person name="Gaulin E."/>
        </authorList>
    </citation>
    <scope>NUCLEOTIDE SEQUENCE</scope>
    <source>
        <strain evidence="5">ATCC 38472_TT</strain>
    </source>
</reference>
<keyword evidence="6" id="KW-1185">Reference proteome</keyword>
<keyword evidence="4" id="KW-0539">Nucleus</keyword>
<dbReference type="InterPro" id="IPR051345">
    <property type="entry name" value="Importin_beta-like_NTR"/>
</dbReference>
<evidence type="ECO:0000256" key="4">
    <source>
        <dbReference type="ARBA" id="ARBA00023242"/>
    </source>
</evidence>
<dbReference type="GO" id="GO:0005634">
    <property type="term" value="C:nucleus"/>
    <property type="evidence" value="ECO:0007669"/>
    <property type="project" value="UniProtKB-SubCell"/>
</dbReference>
<keyword evidence="3" id="KW-0813">Transport</keyword>
<proteinExistence type="inferred from homology"/>
<dbReference type="PANTHER" id="PTHR12363:SF33">
    <property type="entry name" value="IMPORTIN-13"/>
    <property type="match status" value="1"/>
</dbReference>
<dbReference type="EMBL" id="SPLM01000111">
    <property type="protein sequence ID" value="TMW58680.1"/>
    <property type="molecule type" value="Genomic_DNA"/>
</dbReference>
<comment type="caution">
    <text evidence="5">The sequence shown here is derived from an EMBL/GenBank/DDBJ whole genome shotgun (WGS) entry which is preliminary data.</text>
</comment>
<dbReference type="InterPro" id="IPR016024">
    <property type="entry name" value="ARM-type_fold"/>
</dbReference>
<evidence type="ECO:0000256" key="2">
    <source>
        <dbReference type="ARBA" id="ARBA00007991"/>
    </source>
</evidence>
<comment type="similarity">
    <text evidence="2">Belongs to the importin beta family.</text>
</comment>
<dbReference type="GO" id="GO:0005737">
    <property type="term" value="C:cytoplasm"/>
    <property type="evidence" value="ECO:0007669"/>
    <property type="project" value="TreeGrafter"/>
</dbReference>
<dbReference type="InterPro" id="IPR058537">
    <property type="entry name" value="TPR_TNPO3_IPO13_4th"/>
</dbReference>
<sequence length="970" mass="107287">MSELHMVLGAIQALYGSEGPVRQREANEFLIEFARTDAAWRVGLQILCDATLASSMEALFFAANMIHAKARKEWTKLSEEEKQSMTQMIQALLQEVQNGSRPGLQHPPLQSKLCGIFAIAMCSMPDQCRALLDSLIVEASNHTATSMSVLGFFVTFARCVCEEMSEAELRFAAKDAMEMHLVSLSDDVVRVLSEVILSIDASQSSTVQGEALHCLKVWMKQAGTSLTRLYSHQPMMLRALIDTLGQLSNHVPICVEILCQIFKVAAYPTAALQDEALRITASQLLTLRTAYESALAAEEEELAHAITDVIATFCETYADWIVEGEAPESLALGELMLVLGTHPRRQIASLTLEFWLLVQEEPVADRHPFFQREAFVRLLDGLLQQCTYPSDTDDMDEFELDDLTAYRSGSQGVSDVLIAIFALLREQFVAQVLHRIGTGEDWRLVEVCLFAVSNVADDLKKRLVSDSPVGKALEPFALQVLEIVFRSTSHALVVTTGAKLLGQLGAWLNRKALDSGSVDAISSVLQYLNQAMTAPASRTNAAKSFMQVTTSCSQCLVDLSPVFLTAVVQQFASRQMEITDRLLVVEGLARVAALSSQSFAILQALLDDALGHMDQVLAAQDVREDVLVQVVAEELQVCGKVVRFLDAPSEVAGSLGLTKWVVETIWPHLELVSTRLSAHEAVMNALFELHGWCLRSLREEMAPQLPLVATLIVSVFEQHFFVSSLECASIAVDVFGRTAEQDAAVLESFRGLMGMLSRVAFQFFTSRGVGDAPDLLRAFYELGYRFLLYCPAAVVTASEFPVLLDLSRACVGNQDRVSTNAVVVFVSYLLTESRGKLQRFQGEIDRFVWGDATVLEQWLDTVLSALASQSPSVLYDTLGRLWLALWVPAFEQYGVLVATLVAQSLASKSERLGCQELSPAERERVPQLWFQYAKEPTRYAERKFRSLCGDFAKICRKELTADALESYEES</sequence>
<dbReference type="Proteomes" id="UP000794436">
    <property type="component" value="Unassembled WGS sequence"/>
</dbReference>
<dbReference type="OrthoDB" id="435593at2759"/>
<dbReference type="Gene3D" id="1.25.10.10">
    <property type="entry name" value="Leucine-rich Repeat Variant"/>
    <property type="match status" value="1"/>
</dbReference>
<evidence type="ECO:0008006" key="7">
    <source>
        <dbReference type="Google" id="ProtNLM"/>
    </source>
</evidence>
<accession>A0A8K1FCT5</accession>
<name>A0A8K1FCT5_PYTOL</name>
<evidence type="ECO:0000256" key="1">
    <source>
        <dbReference type="ARBA" id="ARBA00004123"/>
    </source>
</evidence>
<evidence type="ECO:0000313" key="6">
    <source>
        <dbReference type="Proteomes" id="UP000794436"/>
    </source>
</evidence>
<evidence type="ECO:0000313" key="5">
    <source>
        <dbReference type="EMBL" id="TMW58680.1"/>
    </source>
</evidence>
<dbReference type="PANTHER" id="PTHR12363">
    <property type="entry name" value="TRANSPORTIN 3 AND IMPORTIN 13"/>
    <property type="match status" value="1"/>
</dbReference>
<dbReference type="GO" id="GO:0006606">
    <property type="term" value="P:protein import into nucleus"/>
    <property type="evidence" value="ECO:0007669"/>
    <property type="project" value="TreeGrafter"/>
</dbReference>
<dbReference type="Pfam" id="PF24139">
    <property type="entry name" value="TPR_TNPO3_IPO13_4th"/>
    <property type="match status" value="1"/>
</dbReference>
<evidence type="ECO:0000256" key="3">
    <source>
        <dbReference type="ARBA" id="ARBA00022448"/>
    </source>
</evidence>
<gene>
    <name evidence="5" type="ORF">Poli38472_010239</name>
</gene>
<dbReference type="AlphaFoldDB" id="A0A8K1FCT5"/>
<comment type="subcellular location">
    <subcellularLocation>
        <location evidence="1">Nucleus</location>
    </subcellularLocation>
</comment>
<dbReference type="InterPro" id="IPR011989">
    <property type="entry name" value="ARM-like"/>
</dbReference>
<organism evidence="5 6">
    <name type="scientific">Pythium oligandrum</name>
    <name type="common">Mycoparasitic fungus</name>
    <dbReference type="NCBI Taxonomy" id="41045"/>
    <lineage>
        <taxon>Eukaryota</taxon>
        <taxon>Sar</taxon>
        <taxon>Stramenopiles</taxon>
        <taxon>Oomycota</taxon>
        <taxon>Peronosporomycetes</taxon>
        <taxon>Pythiales</taxon>
        <taxon>Pythiaceae</taxon>
        <taxon>Pythium</taxon>
    </lineage>
</organism>